<proteinExistence type="predicted"/>
<name>A0A8J7HK30_9NOST</name>
<keyword evidence="3" id="KW-1185">Reference proteome</keyword>
<dbReference type="Pfam" id="PF00534">
    <property type="entry name" value="Glycos_transf_1"/>
    <property type="match status" value="1"/>
</dbReference>
<accession>A0A8J7HK30</accession>
<evidence type="ECO:0000313" key="2">
    <source>
        <dbReference type="EMBL" id="MBH8561052.1"/>
    </source>
</evidence>
<dbReference type="AlphaFoldDB" id="A0A8J7HK30"/>
<organism evidence="2 3">
    <name type="scientific">Amazonocrinis nigriterrae CENA67</name>
    <dbReference type="NCBI Taxonomy" id="2794033"/>
    <lineage>
        <taxon>Bacteria</taxon>
        <taxon>Bacillati</taxon>
        <taxon>Cyanobacteriota</taxon>
        <taxon>Cyanophyceae</taxon>
        <taxon>Nostocales</taxon>
        <taxon>Nostocaceae</taxon>
        <taxon>Amazonocrinis</taxon>
        <taxon>Amazonocrinis nigriterrae</taxon>
    </lineage>
</organism>
<dbReference type="EMBL" id="JAECZC010000002">
    <property type="protein sequence ID" value="MBH8561052.1"/>
    <property type="molecule type" value="Genomic_DNA"/>
</dbReference>
<dbReference type="InterPro" id="IPR001296">
    <property type="entry name" value="Glyco_trans_1"/>
</dbReference>
<comment type="caution">
    <text evidence="2">The sequence shown here is derived from an EMBL/GenBank/DDBJ whole genome shotgun (WGS) entry which is preliminary data.</text>
</comment>
<feature type="domain" description="Glycosyl transferase family 1" evidence="1">
    <location>
        <begin position="265"/>
        <end position="434"/>
    </location>
</feature>
<protein>
    <submittedName>
        <fullName evidence="2">Glycosyltransferase family 4 protein</fullName>
    </submittedName>
</protein>
<dbReference type="RefSeq" id="WP_198123079.1">
    <property type="nucleotide sequence ID" value="NZ_JAECZC010000002.1"/>
</dbReference>
<dbReference type="SUPFAM" id="SSF53756">
    <property type="entry name" value="UDP-Glycosyltransferase/glycogen phosphorylase"/>
    <property type="match status" value="1"/>
</dbReference>
<gene>
    <name evidence="2" type="ORF">I8748_02460</name>
</gene>
<dbReference type="GO" id="GO:0016757">
    <property type="term" value="F:glycosyltransferase activity"/>
    <property type="evidence" value="ECO:0007669"/>
    <property type="project" value="InterPro"/>
</dbReference>
<dbReference type="CDD" id="cd03801">
    <property type="entry name" value="GT4_PimA-like"/>
    <property type="match status" value="1"/>
</dbReference>
<evidence type="ECO:0000259" key="1">
    <source>
        <dbReference type="Pfam" id="PF00534"/>
    </source>
</evidence>
<evidence type="ECO:0000313" key="3">
    <source>
        <dbReference type="Proteomes" id="UP000632766"/>
    </source>
</evidence>
<dbReference type="Proteomes" id="UP000632766">
    <property type="component" value="Unassembled WGS sequence"/>
</dbReference>
<sequence length="542" mass="61273">MDKIANDQLSLWREEGSRLVPQNFEVFSSLVAQARDFVQRGEYDMAAVYAQIASSYVFTRHSGIFASPELEQVLLMIGQKAIRSKHYSSKSTSLPGKIKHVLHVTTGVWGIGGHSRLLWRWIQQDNERVHSVVLTRQSLTDTPKLFRDAVLNSHGKVYVLEETVGSFVSWAKRLREIAASMDMVVLHTIQDIIPVIAFANKEQSPPVIFVNHADERIWMGVGISDVVANLRESGMRLSLERRGIEPERNALLPIILNPISRKLSRAEAKRQLGLFEDSIVLLSIARADKYKTIDGISFADAHVTLLKQHEQAVLLVIGPGDSEDWSGAIEQTQGRIRVFGHTENTAVFYQAADIYVDSFPWISNTSLLEAGSYGVPLVTRYPYTSSACEIFGADMPGLTGNLIRVQNLKEYTAVLSHLVEDENFRLSLGEATRSKIVETHIGKNWQRSLENLYSLAATLPRINAVLTTRDQMSLTEMDLLLPTVIFRQNNPDLEQMILDSVRLMPLKKRFSIWLKQLKTGDFGRMGHISFLLPLWLYRRLQH</sequence>
<dbReference type="Gene3D" id="3.40.50.2000">
    <property type="entry name" value="Glycogen Phosphorylase B"/>
    <property type="match status" value="2"/>
</dbReference>
<reference evidence="2 3" key="1">
    <citation type="journal article" date="2021" name="Int. J. Syst. Evol. Microbiol.">
        <title>Amazonocrinis nigriterrae gen. nov., sp. nov., Atlanticothrix silvestris gen. nov., sp. nov. and Dendronalium phyllosphericum gen. nov., sp. nov., nostocacean cyanobacteria from Brazilian environments.</title>
        <authorList>
            <person name="Alvarenga D.O."/>
            <person name="Andreote A.P.D."/>
            <person name="Branco L.H.Z."/>
            <person name="Delbaje E."/>
            <person name="Cruz R.B."/>
            <person name="Varani A.M."/>
            <person name="Fiore M.F."/>
        </authorList>
    </citation>
    <scope>NUCLEOTIDE SEQUENCE [LARGE SCALE GENOMIC DNA]</scope>
    <source>
        <strain evidence="2 3">CENA67</strain>
    </source>
</reference>